<gene>
    <name evidence="2" type="ORF">CYMTET_44116</name>
</gene>
<dbReference type="Proteomes" id="UP001190700">
    <property type="component" value="Unassembled WGS sequence"/>
</dbReference>
<reference evidence="2 3" key="1">
    <citation type="journal article" date="2015" name="Genome Biol. Evol.">
        <title>Comparative Genomics of a Bacterivorous Green Alga Reveals Evolutionary Causalities and Consequences of Phago-Mixotrophic Mode of Nutrition.</title>
        <authorList>
            <person name="Burns J.A."/>
            <person name="Paasch A."/>
            <person name="Narechania A."/>
            <person name="Kim E."/>
        </authorList>
    </citation>
    <scope>NUCLEOTIDE SEQUENCE [LARGE SCALE GENOMIC DNA]</scope>
    <source>
        <strain evidence="2 3">PLY_AMNH</strain>
    </source>
</reference>
<evidence type="ECO:0008006" key="4">
    <source>
        <dbReference type="Google" id="ProtNLM"/>
    </source>
</evidence>
<evidence type="ECO:0000313" key="2">
    <source>
        <dbReference type="EMBL" id="KAK3246343.1"/>
    </source>
</evidence>
<evidence type="ECO:0000256" key="1">
    <source>
        <dbReference type="SAM" id="SignalP"/>
    </source>
</evidence>
<accession>A0AAE0C0V6</accession>
<dbReference type="SUPFAM" id="SSF82199">
    <property type="entry name" value="SET domain"/>
    <property type="match status" value="1"/>
</dbReference>
<feature type="chain" id="PRO_5042012053" description="SET domain-containing protein" evidence="1">
    <location>
        <begin position="25"/>
        <end position="397"/>
    </location>
</feature>
<proteinExistence type="predicted"/>
<keyword evidence="1" id="KW-0732">Signal</keyword>
<dbReference type="InterPro" id="IPR046341">
    <property type="entry name" value="SET_dom_sf"/>
</dbReference>
<dbReference type="AlphaFoldDB" id="A0AAE0C0V6"/>
<dbReference type="CDD" id="cd10527">
    <property type="entry name" value="SET_LSMT"/>
    <property type="match status" value="1"/>
</dbReference>
<evidence type="ECO:0000313" key="3">
    <source>
        <dbReference type="Proteomes" id="UP001190700"/>
    </source>
</evidence>
<dbReference type="EMBL" id="LGRX02029909">
    <property type="protein sequence ID" value="KAK3246343.1"/>
    <property type="molecule type" value="Genomic_DNA"/>
</dbReference>
<feature type="signal peptide" evidence="1">
    <location>
        <begin position="1"/>
        <end position="24"/>
    </location>
</feature>
<dbReference type="InterPro" id="IPR050600">
    <property type="entry name" value="SETD3_SETD6_MTase"/>
</dbReference>
<organism evidence="2 3">
    <name type="scientific">Cymbomonas tetramitiformis</name>
    <dbReference type="NCBI Taxonomy" id="36881"/>
    <lineage>
        <taxon>Eukaryota</taxon>
        <taxon>Viridiplantae</taxon>
        <taxon>Chlorophyta</taxon>
        <taxon>Pyramimonadophyceae</taxon>
        <taxon>Pyramimonadales</taxon>
        <taxon>Pyramimonadaceae</taxon>
        <taxon>Cymbomonas</taxon>
    </lineage>
</organism>
<dbReference type="GO" id="GO:0016279">
    <property type="term" value="F:protein-lysine N-methyltransferase activity"/>
    <property type="evidence" value="ECO:0007669"/>
    <property type="project" value="TreeGrafter"/>
</dbReference>
<comment type="caution">
    <text evidence="2">The sequence shown here is derived from an EMBL/GenBank/DDBJ whole genome shotgun (WGS) entry which is preliminary data.</text>
</comment>
<name>A0AAE0C0V6_9CHLO</name>
<keyword evidence="3" id="KW-1185">Reference proteome</keyword>
<dbReference type="PANTHER" id="PTHR13271:SF151">
    <property type="entry name" value="SET DOMAIN-CONTAINING PROTEIN 4"/>
    <property type="match status" value="1"/>
</dbReference>
<sequence>MFEFILKFGTLLLVCTFQAAAVHGTKEPGDSDLLDWLQENGGVVNGVEVGKANGDSPRGLIATRTLHVGEVVLAVPVHCALNLGRNMSAAQAAPLLLREKHRENSRLREYLESLPLEGDLHTQETLLDSEVALLQSPILRELVERRRAHTHEMWMRTTDGGLPADFFSGAAVPLQEFRWATAIVHSRWLPGKKDGEDIRMLVPGVDMANHDGASPQNLRLHDGMYELVIESTVRMGQEVRMDYGSHIRNDQAAMRFGFLLPGEPPALFEVDRPQVAALYNSVQTKTQAADSLLQVLRDQPTTALDDVTLLQRRFEAAAGLRLITATNMARKRALANEIALLGGELDAAFRPPCLSGVCGDGVNRLLNSEDVENTEARNVAPHTYSSCWIPKLCNIYI</sequence>
<dbReference type="Gene3D" id="3.90.1410.10">
    <property type="entry name" value="set domain protein methyltransferase, domain 1"/>
    <property type="match status" value="1"/>
</dbReference>
<protein>
    <recommendedName>
        <fullName evidence="4">SET domain-containing protein</fullName>
    </recommendedName>
</protein>
<dbReference type="PANTHER" id="PTHR13271">
    <property type="entry name" value="UNCHARACTERIZED PUTATIVE METHYLTRANSFERASE"/>
    <property type="match status" value="1"/>
</dbReference>